<dbReference type="InterPro" id="IPR011712">
    <property type="entry name" value="Sig_transdc_His_kin_sub3_dim/P"/>
</dbReference>
<dbReference type="Pfam" id="PF13185">
    <property type="entry name" value="GAF_2"/>
    <property type="match status" value="1"/>
</dbReference>
<organism evidence="5 6">
    <name type="scientific">Lentzea tibetensis</name>
    <dbReference type="NCBI Taxonomy" id="2591470"/>
    <lineage>
        <taxon>Bacteria</taxon>
        <taxon>Bacillati</taxon>
        <taxon>Actinomycetota</taxon>
        <taxon>Actinomycetes</taxon>
        <taxon>Pseudonocardiales</taxon>
        <taxon>Pseudonocardiaceae</taxon>
        <taxon>Lentzea</taxon>
    </lineage>
</organism>
<comment type="caution">
    <text evidence="5">The sequence shown here is derived from an EMBL/GenBank/DDBJ whole genome shotgun (WGS) entry which is preliminary data.</text>
</comment>
<dbReference type="EMBL" id="VOBR01000003">
    <property type="protein sequence ID" value="TWP53488.1"/>
    <property type="molecule type" value="Genomic_DNA"/>
</dbReference>
<dbReference type="Pfam" id="PF07730">
    <property type="entry name" value="HisKA_3"/>
    <property type="match status" value="1"/>
</dbReference>
<dbReference type="AlphaFoldDB" id="A0A563F149"/>
<proteinExistence type="predicted"/>
<protein>
    <submittedName>
        <fullName evidence="5">GAF domain-containing protein</fullName>
    </submittedName>
</protein>
<dbReference type="GO" id="GO:0046983">
    <property type="term" value="F:protein dimerization activity"/>
    <property type="evidence" value="ECO:0007669"/>
    <property type="project" value="InterPro"/>
</dbReference>
<dbReference type="SUPFAM" id="SSF55874">
    <property type="entry name" value="ATPase domain of HSP90 chaperone/DNA topoisomerase II/histidine kinase"/>
    <property type="match status" value="1"/>
</dbReference>
<dbReference type="Gene3D" id="3.30.565.10">
    <property type="entry name" value="Histidine kinase-like ATPase, C-terminal domain"/>
    <property type="match status" value="1"/>
</dbReference>
<evidence type="ECO:0000256" key="2">
    <source>
        <dbReference type="ARBA" id="ARBA00022777"/>
    </source>
</evidence>
<dbReference type="SUPFAM" id="SSF55781">
    <property type="entry name" value="GAF domain-like"/>
    <property type="match status" value="2"/>
</dbReference>
<dbReference type="InterPro" id="IPR050482">
    <property type="entry name" value="Sensor_HK_TwoCompSys"/>
</dbReference>
<keyword evidence="3" id="KW-0902">Two-component regulatory system</keyword>
<dbReference type="PANTHER" id="PTHR24421">
    <property type="entry name" value="NITRATE/NITRITE SENSOR PROTEIN NARX-RELATED"/>
    <property type="match status" value="1"/>
</dbReference>
<dbReference type="SMART" id="SM00065">
    <property type="entry name" value="GAF"/>
    <property type="match status" value="2"/>
</dbReference>
<dbReference type="OrthoDB" id="5241249at2"/>
<dbReference type="GO" id="GO:0016020">
    <property type="term" value="C:membrane"/>
    <property type="evidence" value="ECO:0007669"/>
    <property type="project" value="InterPro"/>
</dbReference>
<evidence type="ECO:0000256" key="3">
    <source>
        <dbReference type="ARBA" id="ARBA00023012"/>
    </source>
</evidence>
<feature type="domain" description="GAF" evidence="4">
    <location>
        <begin position="166"/>
        <end position="308"/>
    </location>
</feature>
<dbReference type="Proteomes" id="UP000316639">
    <property type="component" value="Unassembled WGS sequence"/>
</dbReference>
<dbReference type="Pfam" id="PF01590">
    <property type="entry name" value="GAF"/>
    <property type="match status" value="1"/>
</dbReference>
<sequence length="518" mass="55190">MRASTRRGEVVGSSVSTDQRMLDALLSLADDVRLGDVLHRIVEVACELVGARHGAMAVVGPDRRLLEFSAGGDESHFPTEDPRAIRTADLPGFLAVPVRVRGEEFGSLYLAGKAEFTERDNEIVSAVAAAAGIAIENARLFERARQREVWLRASTEVTTAMLTGTSGRDALCLVANRARAAAGGVVATLILLNSAGELVLEVVDGGRGAVAEGQVVPRRAGSPTHEVFDSGEACRSDEAGACLVEQPDSVGPGVLVPMPVGDRMLGVLLVSRGAGEPVFDDGDVELVEAFAAQAALVLEFTRVQGNAQRLAVLEDRDRIARDLHDLVIQRLFGLGLGLQGLTGLTTRPIVSDRIAKFVEEVDQTIREIRRTIFSLQEPLSPTSSLRGQILRTVRESAALLGFEPGVALDGPLDSVVPDPVRPDLVATLREALTNVFRHAHARIVKVSVVVDPAATRVALVVRDDGCGLPVDGPRHTGGLANMAARAERWDGSCAVDSTPGEGVEVRWSVPIGKDERWR</sequence>
<dbReference type="InterPro" id="IPR029016">
    <property type="entry name" value="GAF-like_dom_sf"/>
</dbReference>
<keyword evidence="6" id="KW-1185">Reference proteome</keyword>
<reference evidence="5 6" key="1">
    <citation type="submission" date="2019-07" db="EMBL/GenBank/DDBJ databases">
        <title>Lentzea xizangensis sp. nov., isolated from Qinghai-Tibetan Plateau Soils.</title>
        <authorList>
            <person name="Huang J."/>
        </authorList>
    </citation>
    <scope>NUCLEOTIDE SEQUENCE [LARGE SCALE GENOMIC DNA]</scope>
    <source>
        <strain evidence="5 6">FXJ1.1311</strain>
    </source>
</reference>
<evidence type="ECO:0000313" key="5">
    <source>
        <dbReference type="EMBL" id="TWP53488.1"/>
    </source>
</evidence>
<evidence type="ECO:0000259" key="4">
    <source>
        <dbReference type="SMART" id="SM00065"/>
    </source>
</evidence>
<evidence type="ECO:0000313" key="6">
    <source>
        <dbReference type="Proteomes" id="UP000316639"/>
    </source>
</evidence>
<keyword evidence="2" id="KW-0418">Kinase</keyword>
<feature type="domain" description="GAF" evidence="4">
    <location>
        <begin position="33"/>
        <end position="145"/>
    </location>
</feature>
<dbReference type="GO" id="GO:0000155">
    <property type="term" value="F:phosphorelay sensor kinase activity"/>
    <property type="evidence" value="ECO:0007669"/>
    <property type="project" value="InterPro"/>
</dbReference>
<evidence type="ECO:0000256" key="1">
    <source>
        <dbReference type="ARBA" id="ARBA00022679"/>
    </source>
</evidence>
<dbReference type="Gene3D" id="1.20.5.1930">
    <property type="match status" value="1"/>
</dbReference>
<gene>
    <name evidence="5" type="ORF">FKR81_05920</name>
</gene>
<keyword evidence="1" id="KW-0808">Transferase</keyword>
<dbReference type="PANTHER" id="PTHR24421:SF56">
    <property type="entry name" value="OXYGEN SENSOR HISTIDINE KINASE RESPONSE REGULATOR DOST"/>
    <property type="match status" value="1"/>
</dbReference>
<dbReference type="InterPro" id="IPR003018">
    <property type="entry name" value="GAF"/>
</dbReference>
<dbReference type="Gene3D" id="3.30.450.40">
    <property type="match status" value="2"/>
</dbReference>
<dbReference type="InterPro" id="IPR036890">
    <property type="entry name" value="HATPase_C_sf"/>
</dbReference>
<dbReference type="Pfam" id="PF02518">
    <property type="entry name" value="HATPase_c"/>
    <property type="match status" value="1"/>
</dbReference>
<dbReference type="InterPro" id="IPR003594">
    <property type="entry name" value="HATPase_dom"/>
</dbReference>
<accession>A0A563F149</accession>
<dbReference type="CDD" id="cd16917">
    <property type="entry name" value="HATPase_UhpB-NarQ-NarX-like"/>
    <property type="match status" value="1"/>
</dbReference>
<name>A0A563F149_9PSEU</name>